<dbReference type="AlphaFoldDB" id="A0A7S8CWW0"/>
<evidence type="ECO:0000256" key="3">
    <source>
        <dbReference type="ARBA" id="ARBA00022777"/>
    </source>
</evidence>
<gene>
    <name evidence="7" type="ORF">HYE67_000069</name>
</gene>
<dbReference type="Gene3D" id="1.10.510.10">
    <property type="entry name" value="Transferase(Phosphotransferase) domain 1"/>
    <property type="match status" value="1"/>
</dbReference>
<proteinExistence type="predicted"/>
<keyword evidence="3" id="KW-0418">Kinase</keyword>
<keyword evidence="2 5" id="KW-0547">Nucleotide-binding</keyword>
<evidence type="ECO:0000313" key="8">
    <source>
        <dbReference type="Proteomes" id="UP000663297"/>
    </source>
</evidence>
<evidence type="ECO:0000259" key="6">
    <source>
        <dbReference type="PROSITE" id="PS50011"/>
    </source>
</evidence>
<dbReference type="GO" id="GO:0005737">
    <property type="term" value="C:cytoplasm"/>
    <property type="evidence" value="ECO:0007669"/>
    <property type="project" value="TreeGrafter"/>
</dbReference>
<dbReference type="PANTHER" id="PTHR11042">
    <property type="entry name" value="EUKARYOTIC TRANSLATION INITIATION FACTOR 2-ALPHA KINASE EIF2-ALPHA KINASE -RELATED"/>
    <property type="match status" value="1"/>
</dbReference>
<dbReference type="PROSITE" id="PS00107">
    <property type="entry name" value="PROTEIN_KINASE_ATP"/>
    <property type="match status" value="1"/>
</dbReference>
<sequence>MPIREFSGVDPNYTTLMRLGKGGFAAVTKVRRKSDGKVLACKSIDIKDTAILFAAQREADILKSLAGCPNIVQWTDDVSIDPRALQVHLHMEYYPHGSLRDYINSHWGTASKDSVVQIWCCMATALAFCHGKGILHRDIKPDNSQSILIGETKMVAAMFGY</sequence>
<dbReference type="GO" id="GO:0004672">
    <property type="term" value="F:protein kinase activity"/>
    <property type="evidence" value="ECO:0007669"/>
    <property type="project" value="InterPro"/>
</dbReference>
<feature type="binding site" evidence="5">
    <location>
        <position position="42"/>
    </location>
    <ligand>
        <name>ATP</name>
        <dbReference type="ChEBI" id="CHEBI:30616"/>
    </ligand>
</feature>
<dbReference type="PROSITE" id="PS50011">
    <property type="entry name" value="PROTEIN_KINASE_DOM"/>
    <property type="match status" value="1"/>
</dbReference>
<accession>A0A7S8CWW0</accession>
<feature type="domain" description="Protein kinase" evidence="6">
    <location>
        <begin position="13"/>
        <end position="161"/>
    </location>
</feature>
<keyword evidence="4 5" id="KW-0067">ATP-binding</keyword>
<dbReference type="InterPro" id="IPR050339">
    <property type="entry name" value="CC_SR_Kinase"/>
</dbReference>
<dbReference type="InterPro" id="IPR017441">
    <property type="entry name" value="Protein_kinase_ATP_BS"/>
</dbReference>
<evidence type="ECO:0000313" key="7">
    <source>
        <dbReference type="EMBL" id="QPC57838.1"/>
    </source>
</evidence>
<evidence type="ECO:0000256" key="1">
    <source>
        <dbReference type="ARBA" id="ARBA00022679"/>
    </source>
</evidence>
<evidence type="ECO:0000256" key="4">
    <source>
        <dbReference type="ARBA" id="ARBA00022840"/>
    </source>
</evidence>
<dbReference type="InterPro" id="IPR000719">
    <property type="entry name" value="Prot_kinase_dom"/>
</dbReference>
<dbReference type="Proteomes" id="UP000663297">
    <property type="component" value="Chromosome 1"/>
</dbReference>
<dbReference type="InterPro" id="IPR011009">
    <property type="entry name" value="Kinase-like_dom_sf"/>
</dbReference>
<dbReference type="SMART" id="SM00220">
    <property type="entry name" value="S_TKc"/>
    <property type="match status" value="1"/>
</dbReference>
<organism evidence="7 8">
    <name type="scientific">Fusarium culmorum</name>
    <dbReference type="NCBI Taxonomy" id="5516"/>
    <lineage>
        <taxon>Eukaryota</taxon>
        <taxon>Fungi</taxon>
        <taxon>Dikarya</taxon>
        <taxon>Ascomycota</taxon>
        <taxon>Pezizomycotina</taxon>
        <taxon>Sordariomycetes</taxon>
        <taxon>Hypocreomycetidae</taxon>
        <taxon>Hypocreales</taxon>
        <taxon>Nectriaceae</taxon>
        <taxon>Fusarium</taxon>
    </lineage>
</organism>
<dbReference type="GO" id="GO:0005634">
    <property type="term" value="C:nucleus"/>
    <property type="evidence" value="ECO:0007669"/>
    <property type="project" value="TreeGrafter"/>
</dbReference>
<reference evidence="7" key="1">
    <citation type="submission" date="2020-11" db="EMBL/GenBank/DDBJ databases">
        <title>The chromosome-scale genome resource for two endophytic Fusarium species: F. culmorum and F. pseudograminearum.</title>
        <authorList>
            <person name="Yuan Z."/>
        </authorList>
    </citation>
    <scope>NUCLEOTIDE SEQUENCE</scope>
    <source>
        <strain evidence="7">Class2-1B</strain>
    </source>
</reference>
<dbReference type="EMBL" id="CP064747">
    <property type="protein sequence ID" value="QPC57838.1"/>
    <property type="molecule type" value="Genomic_DNA"/>
</dbReference>
<dbReference type="Pfam" id="PF00069">
    <property type="entry name" value="Pkinase"/>
    <property type="match status" value="1"/>
</dbReference>
<evidence type="ECO:0000256" key="5">
    <source>
        <dbReference type="PROSITE-ProRule" id="PRU10141"/>
    </source>
</evidence>
<dbReference type="GO" id="GO:0005524">
    <property type="term" value="F:ATP binding"/>
    <property type="evidence" value="ECO:0007669"/>
    <property type="project" value="UniProtKB-UniRule"/>
</dbReference>
<keyword evidence="1" id="KW-0808">Transferase</keyword>
<evidence type="ECO:0000256" key="2">
    <source>
        <dbReference type="ARBA" id="ARBA00022741"/>
    </source>
</evidence>
<dbReference type="CDD" id="cd00180">
    <property type="entry name" value="PKc"/>
    <property type="match status" value="1"/>
</dbReference>
<name>A0A7S8CWW0_FUSCU</name>
<protein>
    <recommendedName>
        <fullName evidence="6">Protein kinase domain-containing protein</fullName>
    </recommendedName>
</protein>
<dbReference type="SUPFAM" id="SSF56112">
    <property type="entry name" value="Protein kinase-like (PK-like)"/>
    <property type="match status" value="1"/>
</dbReference>